<feature type="domain" description="Autotransporter" evidence="2">
    <location>
        <begin position="833"/>
        <end position="1114"/>
    </location>
</feature>
<evidence type="ECO:0000259" key="2">
    <source>
        <dbReference type="PROSITE" id="PS51208"/>
    </source>
</evidence>
<dbReference type="PROSITE" id="PS51208">
    <property type="entry name" value="AUTOTRANSPORTER"/>
    <property type="match status" value="1"/>
</dbReference>
<dbReference type="InterPro" id="IPR005546">
    <property type="entry name" value="Autotransporte_beta"/>
</dbReference>
<comment type="caution">
    <text evidence="3">The sequence shown here is derived from an EMBL/GenBank/DDBJ whole genome shotgun (WGS) entry which is preliminary data.</text>
</comment>
<dbReference type="Proteomes" id="UP000481327">
    <property type="component" value="Unassembled WGS sequence"/>
</dbReference>
<protein>
    <submittedName>
        <fullName evidence="3">Autotransporter domain-containing protein</fullName>
    </submittedName>
</protein>
<proteinExistence type="predicted"/>
<dbReference type="SUPFAM" id="SSF103515">
    <property type="entry name" value="Autotransporter"/>
    <property type="match status" value="1"/>
</dbReference>
<gene>
    <name evidence="3" type="ORF">F3168_15875</name>
</gene>
<keyword evidence="4" id="KW-1185">Reference proteome</keyword>
<feature type="region of interest" description="Disordered" evidence="1">
    <location>
        <begin position="1"/>
        <end position="22"/>
    </location>
</feature>
<accession>A0A7C9L041</accession>
<dbReference type="InterPro" id="IPR036709">
    <property type="entry name" value="Autotransporte_beta_dom_sf"/>
</dbReference>
<feature type="compositionally biased region" description="Gly residues" evidence="1">
    <location>
        <begin position="8"/>
        <end position="22"/>
    </location>
</feature>
<dbReference type="RefSeq" id="WP_152579202.1">
    <property type="nucleotide sequence ID" value="NZ_WEFI01000010.1"/>
</dbReference>
<reference evidence="3 4" key="1">
    <citation type="submission" date="2019-09" db="EMBL/GenBank/DDBJ databases">
        <title>Polymorphobacter sp. isolated from a lake in China.</title>
        <authorList>
            <person name="Liu Z."/>
        </authorList>
    </citation>
    <scope>NUCLEOTIDE SEQUENCE [LARGE SCALE GENOMIC DNA]</scope>
    <source>
        <strain evidence="3 4">D40P</strain>
    </source>
</reference>
<dbReference type="Pfam" id="PF03797">
    <property type="entry name" value="Autotransporter"/>
    <property type="match status" value="1"/>
</dbReference>
<organism evidence="3 4">
    <name type="scientific">Sandarakinorhabdus fusca</name>
    <dbReference type="NCBI Taxonomy" id="1439888"/>
    <lineage>
        <taxon>Bacteria</taxon>
        <taxon>Pseudomonadati</taxon>
        <taxon>Pseudomonadota</taxon>
        <taxon>Alphaproteobacteria</taxon>
        <taxon>Sphingomonadales</taxon>
        <taxon>Sphingosinicellaceae</taxon>
        <taxon>Sandarakinorhabdus</taxon>
    </lineage>
</organism>
<dbReference type="AlphaFoldDB" id="A0A7C9L041"/>
<evidence type="ECO:0000313" key="4">
    <source>
        <dbReference type="Proteomes" id="UP000481327"/>
    </source>
</evidence>
<dbReference type="SMART" id="SM00869">
    <property type="entry name" value="Autotransporter"/>
    <property type="match status" value="1"/>
</dbReference>
<evidence type="ECO:0000313" key="3">
    <source>
        <dbReference type="EMBL" id="MQT18728.1"/>
    </source>
</evidence>
<name>A0A7C9L041_9SPHN</name>
<evidence type="ECO:0000256" key="1">
    <source>
        <dbReference type="SAM" id="MobiDB-lite"/>
    </source>
</evidence>
<sequence length="1114" mass="106757">MGLLAQSVGGGGGKAGKGGATSGGVSPVTNATKLFGTLSAGLNLGASVTTPINGILKIGKLATEVYSAADELYALAQQMAGDPGSIGGATSIDIGLSIGGSGGAAGQGGDLTVGNTGQISTFGAQSDGVFAQSSGGGGGKGGAASSTDTSVDDGRAQAAIGIGGGGAAGGNGASVGAVNASGALVQTQGVLGFGVVAQSVGGGGGAGGNGGSVGVVNASGALVQTQGVLGFGVVAQSVGGGGGSAGLAGTVAGSLVSLSVGIGGSGGSYGVGGGVKVTNAGAIDTGGKHSIGILAQSIGGGGGLARTMTTDETFDPADIINNPQGRLGDVHGLTLSFSGSTNTTGDGGTAEVDVAGSVATGGRTAHAILAQSIGGGGGAAIGGQVLGGKSSGGTGNGNGNTVTVATTAGAVISTAGDGAYGILAQSIGGGGGLGGSLADVSAVQPLAGGTAAVSAGTGSGGQVAIGLAGTRLTTTGARAPAIYAQSLGGGGGLIAQAGTLFSGGAGGSGGGNGVSVTLVNSVIDASGVQSPGIVIQTNGSGGAAVSIDAQSAVTGGAVASAGQTMMAGAIHILQGSGNTVTNAGTITGAGTVNPIALWSDAAVQIDNSGTITGAIATAGNGSVLTNRAGGVLDPGATLALGTGGRLANAGTLHVGGTRTIGATTVTGDLSSTGTIVFDADLVRGVGDKLAVTGHATITAEIAVASPTMRNARLALVSAAGGVTLAPQLAATASANQLFTYRFESDGTTLYATPQAQLAAQASGLVGRQQSVAGHLQSLFESGEAFDTGFTALSKLASRQDYAKTLDSLSGKALGAMAVQRYQSSRRFVSDVIGACDAPCSWARIQAGQTRQDEAADAIGYDAQFQVFEMGGQIPIAEGLDLGGALAYEHSLLRDSDGSARIDGDTMLGAIGLHYRSGALQLVGSVDGGFGWYASRRSITVGRDSQPADARPRLWNLGMALAANYRMPLGANSYLKPFAAVRGANVRANGFAEDSLSPFALQFAARGNFAASGTIGASLGTRIVIGEDARLDPFVTAAVEFAGGTGWETRARFVGESGASDPFAVKARAPGTIGRFGIGAELTSGPDFALSISYTPEFGSHYTTQQGVARLNYRF</sequence>
<dbReference type="Gene3D" id="2.40.128.130">
    <property type="entry name" value="Autotransporter beta-domain"/>
    <property type="match status" value="1"/>
</dbReference>
<dbReference type="EMBL" id="WIOL01000010">
    <property type="protein sequence ID" value="MQT18728.1"/>
    <property type="molecule type" value="Genomic_DNA"/>
</dbReference>